<evidence type="ECO:0000256" key="3">
    <source>
        <dbReference type="SAM" id="Phobius"/>
    </source>
</evidence>
<organism evidence="4 5">
    <name type="scientific">Adineta steineri</name>
    <dbReference type="NCBI Taxonomy" id="433720"/>
    <lineage>
        <taxon>Eukaryota</taxon>
        <taxon>Metazoa</taxon>
        <taxon>Spiralia</taxon>
        <taxon>Gnathifera</taxon>
        <taxon>Rotifera</taxon>
        <taxon>Eurotatoria</taxon>
        <taxon>Bdelloidea</taxon>
        <taxon>Adinetida</taxon>
        <taxon>Adinetidae</taxon>
        <taxon>Adineta</taxon>
    </lineage>
</organism>
<dbReference type="AlphaFoldDB" id="A0A820AL97"/>
<reference evidence="4" key="1">
    <citation type="submission" date="2021-02" db="EMBL/GenBank/DDBJ databases">
        <authorList>
            <person name="Nowell W R."/>
        </authorList>
    </citation>
    <scope>NUCLEOTIDE SEQUENCE</scope>
</reference>
<keyword evidence="1" id="KW-0677">Repeat</keyword>
<feature type="transmembrane region" description="Helical" evidence="3">
    <location>
        <begin position="34"/>
        <end position="57"/>
    </location>
</feature>
<name>A0A820AL97_9BILA</name>
<evidence type="ECO:0000256" key="2">
    <source>
        <dbReference type="PROSITE-ProRule" id="PRU00504"/>
    </source>
</evidence>
<dbReference type="EMBL" id="CAJOAZ010008717">
    <property type="protein sequence ID" value="CAF4189966.1"/>
    <property type="molecule type" value="Genomic_DNA"/>
</dbReference>
<keyword evidence="3" id="KW-0812">Transmembrane</keyword>
<proteinExistence type="predicted"/>
<evidence type="ECO:0000313" key="4">
    <source>
        <dbReference type="EMBL" id="CAF4189966.1"/>
    </source>
</evidence>
<dbReference type="PANTHER" id="PTHR24104:SF25">
    <property type="entry name" value="PROTEIN LIN-41"/>
    <property type="match status" value="1"/>
</dbReference>
<dbReference type="CDD" id="cd05819">
    <property type="entry name" value="NHL"/>
    <property type="match status" value="1"/>
</dbReference>
<evidence type="ECO:0000256" key="1">
    <source>
        <dbReference type="ARBA" id="ARBA00022737"/>
    </source>
</evidence>
<protein>
    <submittedName>
        <fullName evidence="4">Uncharacterized protein</fullName>
    </submittedName>
</protein>
<feature type="repeat" description="NHL" evidence="2">
    <location>
        <begin position="395"/>
        <end position="431"/>
    </location>
</feature>
<keyword evidence="3" id="KW-0472">Membrane</keyword>
<dbReference type="InterPro" id="IPR050952">
    <property type="entry name" value="TRIM-NHL_E3_ligases"/>
</dbReference>
<dbReference type="InterPro" id="IPR001258">
    <property type="entry name" value="NHL_repeat"/>
</dbReference>
<comment type="caution">
    <text evidence="4">The sequence shown here is derived from an EMBL/GenBank/DDBJ whole genome shotgun (WGS) entry which is preliminary data.</text>
</comment>
<dbReference type="GO" id="GO:0008270">
    <property type="term" value="F:zinc ion binding"/>
    <property type="evidence" value="ECO:0007669"/>
    <property type="project" value="UniProtKB-KW"/>
</dbReference>
<keyword evidence="3" id="KW-1133">Transmembrane helix</keyword>
<dbReference type="Pfam" id="PF01436">
    <property type="entry name" value="NHL"/>
    <property type="match status" value="2"/>
</dbReference>
<sequence length="433" mass="48443">MEIDDTVDVDESIVVNLNQTRLQRLCEHFRKRKLIWSIVLTILIVAIIVNPIVIVTMNKGKGEKTSTTQITTVEIKKATVAHITTEKTVAVATAGKPEQITTTEKTTQITVETTTQIATETTATEELIPSVIIDEDTKWKPIAITVAGGNKRGDQLNQLNQPRGIYVDDDSKSIYIADRWNNRIVRWKFGEDIGELVADGESGSAIGYFSLPSDVILDKGKTSLIICDYGNKRLIRWFLQNSQDMKILILNISCLGLAMDNDGNLYISDYEKNRVLRWQEGDKEGTVVAGGNGRGNRLNQFVEPNYIFVDGNHSIYVADYLNNRVMKWMKDVTEGTVVALGILFGEHVNSLIEPIGVIVDHIGNVYVSNRKRHQIRRWSPGAAEGVPVVGENKDGGGPTQLNEPFDLSFDRQGNLYVADAYNYRIQKFVIDRD</sequence>
<gene>
    <name evidence="4" type="ORF">OXD698_LOCUS40228</name>
</gene>
<dbReference type="SUPFAM" id="SSF101898">
    <property type="entry name" value="NHL repeat"/>
    <property type="match status" value="1"/>
</dbReference>
<dbReference type="PANTHER" id="PTHR24104">
    <property type="entry name" value="E3 UBIQUITIN-PROTEIN LIGASE NHLRC1-RELATED"/>
    <property type="match status" value="1"/>
</dbReference>
<accession>A0A820AL97</accession>
<evidence type="ECO:0000313" key="5">
    <source>
        <dbReference type="Proteomes" id="UP000663844"/>
    </source>
</evidence>
<dbReference type="Gene3D" id="2.120.10.30">
    <property type="entry name" value="TolB, C-terminal domain"/>
    <property type="match status" value="3"/>
</dbReference>
<dbReference type="Proteomes" id="UP000663844">
    <property type="component" value="Unassembled WGS sequence"/>
</dbReference>
<dbReference type="InterPro" id="IPR011042">
    <property type="entry name" value="6-blade_b-propeller_TolB-like"/>
</dbReference>
<dbReference type="PROSITE" id="PS51125">
    <property type="entry name" value="NHL"/>
    <property type="match status" value="1"/>
</dbReference>